<keyword evidence="4" id="KW-1185">Reference proteome</keyword>
<sequence>MTNSLTKIFALAAATTMAAAPSALLAEPGGNGNGNGGGASAAAHANAGGNGHGQMMADARSGGQWGEISSELKGLNASNASQNGLENADPDSMPGRLYAYQQTGGLTIDDIQDVNVARQEVATLEDITEEAMLELFDDDDDGEISEEEQEAYQEELDAARAIVDQLEEEFGDAYAALAATREGSLTLSAEALAELNSRLGL</sequence>
<feature type="region of interest" description="Disordered" evidence="1">
    <location>
        <begin position="35"/>
        <end position="62"/>
    </location>
</feature>
<keyword evidence="2" id="KW-0732">Signal</keyword>
<name>A0A845M7Z0_9RHOB</name>
<feature type="chain" id="PRO_5032658547" description="EF-hand domain-containing protein" evidence="2">
    <location>
        <begin position="26"/>
        <end position="201"/>
    </location>
</feature>
<evidence type="ECO:0000256" key="2">
    <source>
        <dbReference type="SAM" id="SignalP"/>
    </source>
</evidence>
<proteinExistence type="predicted"/>
<evidence type="ECO:0008006" key="5">
    <source>
        <dbReference type="Google" id="ProtNLM"/>
    </source>
</evidence>
<evidence type="ECO:0000313" key="4">
    <source>
        <dbReference type="Proteomes" id="UP000467322"/>
    </source>
</evidence>
<accession>A0A845M7Z0</accession>
<feature type="signal peptide" evidence="2">
    <location>
        <begin position="1"/>
        <end position="25"/>
    </location>
</feature>
<comment type="caution">
    <text evidence="3">The sequence shown here is derived from an EMBL/GenBank/DDBJ whole genome shotgun (WGS) entry which is preliminary data.</text>
</comment>
<evidence type="ECO:0000256" key="1">
    <source>
        <dbReference type="SAM" id="MobiDB-lite"/>
    </source>
</evidence>
<dbReference type="EMBL" id="WTUX01000069">
    <property type="protein sequence ID" value="MZR15462.1"/>
    <property type="molecule type" value="Genomic_DNA"/>
</dbReference>
<reference evidence="3 4" key="1">
    <citation type="submission" date="2019-12" db="EMBL/GenBank/DDBJ databases">
        <title>Maritimibacter sp. nov. sp. isolated from sea sand.</title>
        <authorList>
            <person name="Kim J."/>
            <person name="Jeong S.E."/>
            <person name="Jung H.S."/>
            <person name="Jeon C.O."/>
        </authorList>
    </citation>
    <scope>NUCLEOTIDE SEQUENCE [LARGE SCALE GENOMIC DNA]</scope>
    <source>
        <strain evidence="3 4">DP07</strain>
    </source>
</reference>
<dbReference type="Proteomes" id="UP000467322">
    <property type="component" value="Unassembled WGS sequence"/>
</dbReference>
<organism evidence="3 4">
    <name type="scientific">Maritimibacter harenae</name>
    <dbReference type="NCBI Taxonomy" id="2606218"/>
    <lineage>
        <taxon>Bacteria</taxon>
        <taxon>Pseudomonadati</taxon>
        <taxon>Pseudomonadota</taxon>
        <taxon>Alphaproteobacteria</taxon>
        <taxon>Rhodobacterales</taxon>
        <taxon>Roseobacteraceae</taxon>
        <taxon>Maritimibacter</taxon>
    </lineage>
</organism>
<evidence type="ECO:0000313" key="3">
    <source>
        <dbReference type="EMBL" id="MZR15462.1"/>
    </source>
</evidence>
<protein>
    <recommendedName>
        <fullName evidence="5">EF-hand domain-containing protein</fullName>
    </recommendedName>
</protein>
<dbReference type="AlphaFoldDB" id="A0A845M7Z0"/>
<gene>
    <name evidence="3" type="ORF">GQE99_20825</name>
</gene>
<dbReference type="RefSeq" id="WP_161353850.1">
    <property type="nucleotide sequence ID" value="NZ_WTUX01000069.1"/>
</dbReference>